<dbReference type="PANTHER" id="PTHR43182">
    <property type="entry name" value="COBALT-PRECORRIN-6B C(15)-METHYLTRANSFERASE (DECARBOXYLATING)"/>
    <property type="match status" value="1"/>
</dbReference>
<keyword evidence="3 7" id="KW-0489">Methyltransferase</keyword>
<dbReference type="AlphaFoldDB" id="A0A366EJA7"/>
<dbReference type="Gene3D" id="3.40.1010.10">
    <property type="entry name" value="Cobalt-precorrin-4 Transmethylase, Domain 1"/>
    <property type="match status" value="1"/>
</dbReference>
<reference evidence="7 8" key="1">
    <citation type="submission" date="2018-06" db="EMBL/GenBank/DDBJ databases">
        <title>Genomic Encyclopedia of Type Strains, Phase IV (KMG-IV): sequencing the most valuable type-strain genomes for metagenomic binning, comparative biology and taxonomic classification.</title>
        <authorList>
            <person name="Goeker M."/>
        </authorList>
    </citation>
    <scope>NUCLEOTIDE SEQUENCE [LARGE SCALE GENOMIC DNA]</scope>
    <source>
        <strain evidence="7 8">DSM 24875</strain>
    </source>
</reference>
<dbReference type="InterPro" id="IPR012818">
    <property type="entry name" value="CbiE"/>
</dbReference>
<dbReference type="SUPFAM" id="SSF53335">
    <property type="entry name" value="S-adenosyl-L-methionine-dependent methyltransferases"/>
    <property type="match status" value="1"/>
</dbReference>
<proteinExistence type="predicted"/>
<evidence type="ECO:0000259" key="6">
    <source>
        <dbReference type="Pfam" id="PF00590"/>
    </source>
</evidence>
<dbReference type="GO" id="GO:0009236">
    <property type="term" value="P:cobalamin biosynthetic process"/>
    <property type="evidence" value="ECO:0007669"/>
    <property type="project" value="UniProtKB-UniPathway"/>
</dbReference>
<feature type="domain" description="Tetrapyrrole methylase" evidence="6">
    <location>
        <begin position="7"/>
        <end position="187"/>
    </location>
</feature>
<evidence type="ECO:0000256" key="1">
    <source>
        <dbReference type="ARBA" id="ARBA00004953"/>
    </source>
</evidence>
<dbReference type="GO" id="GO:0008276">
    <property type="term" value="F:protein methyltransferase activity"/>
    <property type="evidence" value="ECO:0007669"/>
    <property type="project" value="InterPro"/>
</dbReference>
<dbReference type="SUPFAM" id="SSF53790">
    <property type="entry name" value="Tetrapyrrole methylase"/>
    <property type="match status" value="1"/>
</dbReference>
<organism evidence="7 8">
    <name type="scientific">Roseiarcus fermentans</name>
    <dbReference type="NCBI Taxonomy" id="1473586"/>
    <lineage>
        <taxon>Bacteria</taxon>
        <taxon>Pseudomonadati</taxon>
        <taxon>Pseudomonadota</taxon>
        <taxon>Alphaproteobacteria</taxon>
        <taxon>Hyphomicrobiales</taxon>
        <taxon>Roseiarcaceae</taxon>
        <taxon>Roseiarcus</taxon>
    </lineage>
</organism>
<dbReference type="Proteomes" id="UP000253529">
    <property type="component" value="Unassembled WGS sequence"/>
</dbReference>
<dbReference type="InterPro" id="IPR014008">
    <property type="entry name" value="Cbl_synth_MTase_CbiT"/>
</dbReference>
<gene>
    <name evidence="7" type="ORF">DFR50_15227</name>
</gene>
<protein>
    <submittedName>
        <fullName evidence="7">Precorrin-6Y C5,15-methyltransferase (Decarboxylating)</fullName>
    </submittedName>
</protein>
<evidence type="ECO:0000256" key="4">
    <source>
        <dbReference type="ARBA" id="ARBA00022679"/>
    </source>
</evidence>
<sequence length="403" mass="42577">MSGSAWLTIIGLGEDGLDGLSPVARARLSQASLVVGGARHLALIGETAAERMAWPSPLQQAFPAILARRGEPVSVLASGDPFFFGVGSLIAEIVAPDEILCFPQPSAFSLAASRLGWALQDCALLSLHGRALERVIPHFQPGGRVLALSWDGDTPAKLAALLSDRGLGASRLTLCEAMGGPRERLRVAIAEAFDMVGVDPLNTVAIEVAAGPGARIPPRAAGLPDAWFEHDGQITKREMRAVTLAQLAPRPRELLWDVGAGAGSVSIEWLLADPSMRAVAVERDGERCRRIRRNAVFLGVPHLDIVEGEAPEALSGLRRPDAVFLGGGVTSPGLIDLCWSALGAGGRLVVNAVTLESQSEVTAAQQRLGGELLLTQFAHAEPIGRFRGFRPAMPSVQWSLVKP</sequence>
<dbReference type="PANTHER" id="PTHR43182:SF1">
    <property type="entry name" value="COBALT-PRECORRIN-7 C(5)-METHYLTRANSFERASE"/>
    <property type="match status" value="1"/>
</dbReference>
<comment type="pathway">
    <text evidence="1">Cofactor biosynthesis; adenosylcobalamin biosynthesis.</text>
</comment>
<dbReference type="NCBIfam" id="TIGR02469">
    <property type="entry name" value="CbiT"/>
    <property type="match status" value="1"/>
</dbReference>
<dbReference type="InterPro" id="IPR000878">
    <property type="entry name" value="4pyrrol_Mease"/>
</dbReference>
<dbReference type="UniPathway" id="UPA00148"/>
<evidence type="ECO:0000313" key="7">
    <source>
        <dbReference type="EMBL" id="RBP02438.1"/>
    </source>
</evidence>
<evidence type="ECO:0000313" key="8">
    <source>
        <dbReference type="Proteomes" id="UP000253529"/>
    </source>
</evidence>
<keyword evidence="5" id="KW-0949">S-adenosyl-L-methionine</keyword>
<dbReference type="InterPro" id="IPR014777">
    <property type="entry name" value="4pyrrole_Mease_sub1"/>
</dbReference>
<evidence type="ECO:0000256" key="3">
    <source>
        <dbReference type="ARBA" id="ARBA00022603"/>
    </source>
</evidence>
<accession>A0A366EJA7</accession>
<name>A0A366EJA7_9HYPH</name>
<dbReference type="CDD" id="cd11644">
    <property type="entry name" value="Precorrin-6Y-MT"/>
    <property type="match status" value="1"/>
</dbReference>
<dbReference type="InterPro" id="IPR029063">
    <property type="entry name" value="SAM-dependent_MTases_sf"/>
</dbReference>
<keyword evidence="2" id="KW-0169">Cobalamin biosynthesis</keyword>
<dbReference type="RefSeq" id="WP_113893536.1">
    <property type="nucleotide sequence ID" value="NZ_QNRK01000052.1"/>
</dbReference>
<comment type="caution">
    <text evidence="7">The sequence shown here is derived from an EMBL/GenBank/DDBJ whole genome shotgun (WGS) entry which is preliminary data.</text>
</comment>
<evidence type="ECO:0000256" key="5">
    <source>
        <dbReference type="ARBA" id="ARBA00022691"/>
    </source>
</evidence>
<dbReference type="InterPro" id="IPR006365">
    <property type="entry name" value="Cbl_synth_CobL"/>
</dbReference>
<dbReference type="OrthoDB" id="9787825at2"/>
<dbReference type="InterPro" id="IPR035996">
    <property type="entry name" value="4pyrrol_Methylase_sf"/>
</dbReference>
<keyword evidence="4 7" id="KW-0808">Transferase</keyword>
<dbReference type="Gene3D" id="3.40.50.150">
    <property type="entry name" value="Vaccinia Virus protein VP39"/>
    <property type="match status" value="1"/>
</dbReference>
<dbReference type="Pfam" id="PF00590">
    <property type="entry name" value="TP_methylase"/>
    <property type="match status" value="1"/>
</dbReference>
<evidence type="ECO:0000256" key="2">
    <source>
        <dbReference type="ARBA" id="ARBA00022573"/>
    </source>
</evidence>
<keyword evidence="8" id="KW-1185">Reference proteome</keyword>
<dbReference type="NCBIfam" id="TIGR02467">
    <property type="entry name" value="CbiE"/>
    <property type="match status" value="1"/>
</dbReference>
<dbReference type="GO" id="GO:0032259">
    <property type="term" value="P:methylation"/>
    <property type="evidence" value="ECO:0007669"/>
    <property type="project" value="UniProtKB-KW"/>
</dbReference>
<dbReference type="InterPro" id="IPR050714">
    <property type="entry name" value="Cobalamin_biosynth_MTase"/>
</dbReference>
<dbReference type="PIRSF" id="PIRSF036428">
    <property type="entry name" value="CobL"/>
    <property type="match status" value="1"/>
</dbReference>
<dbReference type="EMBL" id="QNRK01000052">
    <property type="protein sequence ID" value="RBP02438.1"/>
    <property type="molecule type" value="Genomic_DNA"/>
</dbReference>